<dbReference type="EMBL" id="CAEZZX010000133">
    <property type="protein sequence ID" value="CAB4780846.1"/>
    <property type="molecule type" value="Genomic_DNA"/>
</dbReference>
<dbReference type="InterPro" id="IPR003773">
    <property type="entry name" value="Menaquinone_biosynth"/>
</dbReference>
<organism evidence="3">
    <name type="scientific">freshwater metagenome</name>
    <dbReference type="NCBI Taxonomy" id="449393"/>
    <lineage>
        <taxon>unclassified sequences</taxon>
        <taxon>metagenomes</taxon>
        <taxon>ecological metagenomes</taxon>
    </lineage>
</organism>
<dbReference type="Gene3D" id="3.40.190.10">
    <property type="entry name" value="Periplasmic binding protein-like II"/>
    <property type="match status" value="2"/>
</dbReference>
<proteinExistence type="inferred from homology"/>
<dbReference type="Pfam" id="PF02621">
    <property type="entry name" value="VitK2_biosynth"/>
    <property type="match status" value="1"/>
</dbReference>
<evidence type="ECO:0000313" key="3">
    <source>
        <dbReference type="EMBL" id="CAB4780846.1"/>
    </source>
</evidence>
<dbReference type="SUPFAM" id="SSF53850">
    <property type="entry name" value="Periplasmic binding protein-like II"/>
    <property type="match status" value="1"/>
</dbReference>
<dbReference type="CDD" id="cd13634">
    <property type="entry name" value="PBP2_Sco4506"/>
    <property type="match status" value="1"/>
</dbReference>
<keyword evidence="2" id="KW-0456">Lyase</keyword>
<dbReference type="PANTHER" id="PTHR37690">
    <property type="entry name" value="CHORISMATE DEHYDRATASE"/>
    <property type="match status" value="1"/>
</dbReference>
<dbReference type="PANTHER" id="PTHR37690:SF1">
    <property type="entry name" value="CHORISMATE DEHYDRATASE"/>
    <property type="match status" value="1"/>
</dbReference>
<evidence type="ECO:0000256" key="1">
    <source>
        <dbReference type="ARBA" id="ARBA00022428"/>
    </source>
</evidence>
<dbReference type="GO" id="GO:0009234">
    <property type="term" value="P:menaquinone biosynthetic process"/>
    <property type="evidence" value="ECO:0007669"/>
    <property type="project" value="UniProtKB-KW"/>
</dbReference>
<keyword evidence="1" id="KW-0474">Menaquinone biosynthesis</keyword>
<name>A0A6J6WBV4_9ZZZZ</name>
<reference evidence="3" key="1">
    <citation type="submission" date="2020-05" db="EMBL/GenBank/DDBJ databases">
        <authorList>
            <person name="Chiriac C."/>
            <person name="Salcher M."/>
            <person name="Ghai R."/>
            <person name="Kavagutti S V."/>
        </authorList>
    </citation>
    <scope>NUCLEOTIDE SEQUENCE</scope>
</reference>
<gene>
    <name evidence="3" type="ORF">UFOPK2938_00716</name>
</gene>
<dbReference type="GO" id="GO:0016829">
    <property type="term" value="F:lyase activity"/>
    <property type="evidence" value="ECO:0007669"/>
    <property type="project" value="UniProtKB-KW"/>
</dbReference>
<dbReference type="AlphaFoldDB" id="A0A6J6WBV4"/>
<sequence>MVSGHPLPRVGQIEFLNCLPLAWGLAQQDLSDVMTLVSDTPDVLSDSLIAGDLDVGPISLVEALNHLDEIVLLPEVAVGSDGPVQSVCLVSKVPVSQLQGAVISLGSTSRTSVVLARMLLEQHLGIMATYRTDPPDLEQMFEHSNAAVLIGDPALQATLFDAPQRGWEVLDLGQAWKEWTGLPMVFAVWAARRSFAEGRVDELQQVRATFAAALAFARDGSAEVVAAAHAQSGLPEQALATYFAGLDFRLGAPQREGIRRFSELSGLGDFSALTCLD</sequence>
<dbReference type="HAMAP" id="MF_00995">
    <property type="entry name" value="MqnA"/>
    <property type="match status" value="1"/>
</dbReference>
<protein>
    <submittedName>
        <fullName evidence="3">Unannotated protein</fullName>
    </submittedName>
</protein>
<evidence type="ECO:0000256" key="2">
    <source>
        <dbReference type="ARBA" id="ARBA00023239"/>
    </source>
</evidence>
<dbReference type="InterPro" id="IPR030868">
    <property type="entry name" value="MqnA"/>
</dbReference>
<accession>A0A6J6WBV4</accession>